<keyword evidence="6 9" id="KW-0067">ATP-binding</keyword>
<organism evidence="12 13">
    <name type="scientific">Podospora appendiculata</name>
    <dbReference type="NCBI Taxonomy" id="314037"/>
    <lineage>
        <taxon>Eukaryota</taxon>
        <taxon>Fungi</taxon>
        <taxon>Dikarya</taxon>
        <taxon>Ascomycota</taxon>
        <taxon>Pezizomycotina</taxon>
        <taxon>Sordariomycetes</taxon>
        <taxon>Sordariomycetidae</taxon>
        <taxon>Sordariales</taxon>
        <taxon>Podosporaceae</taxon>
        <taxon>Podospora</taxon>
    </lineage>
</organism>
<evidence type="ECO:0000313" key="12">
    <source>
        <dbReference type="EMBL" id="KAK3681056.1"/>
    </source>
</evidence>
<evidence type="ECO:0000256" key="8">
    <source>
        <dbReference type="ARBA" id="ARBA00048679"/>
    </source>
</evidence>
<dbReference type="InterPro" id="IPR051334">
    <property type="entry name" value="SRPK"/>
</dbReference>
<evidence type="ECO:0000256" key="7">
    <source>
        <dbReference type="ARBA" id="ARBA00047899"/>
    </source>
</evidence>
<keyword evidence="5" id="KW-0418">Kinase</keyword>
<dbReference type="InterPro" id="IPR000719">
    <property type="entry name" value="Prot_kinase_dom"/>
</dbReference>
<evidence type="ECO:0000256" key="3">
    <source>
        <dbReference type="ARBA" id="ARBA00022679"/>
    </source>
</evidence>
<dbReference type="InterPro" id="IPR011009">
    <property type="entry name" value="Kinase-like_dom_sf"/>
</dbReference>
<dbReference type="GO" id="GO:0004674">
    <property type="term" value="F:protein serine/threonine kinase activity"/>
    <property type="evidence" value="ECO:0007669"/>
    <property type="project" value="UniProtKB-KW"/>
</dbReference>
<dbReference type="Gene3D" id="1.10.510.10">
    <property type="entry name" value="Transferase(Phosphotransferase) domain 1"/>
    <property type="match status" value="2"/>
</dbReference>
<evidence type="ECO:0000313" key="13">
    <source>
        <dbReference type="Proteomes" id="UP001270362"/>
    </source>
</evidence>
<evidence type="ECO:0000256" key="1">
    <source>
        <dbReference type="ARBA" id="ARBA00012513"/>
    </source>
</evidence>
<dbReference type="GO" id="GO:0005737">
    <property type="term" value="C:cytoplasm"/>
    <property type="evidence" value="ECO:0007669"/>
    <property type="project" value="TreeGrafter"/>
</dbReference>
<evidence type="ECO:0000256" key="2">
    <source>
        <dbReference type="ARBA" id="ARBA00022527"/>
    </source>
</evidence>
<feature type="domain" description="Protein kinase" evidence="11">
    <location>
        <begin position="61"/>
        <end position="387"/>
    </location>
</feature>
<dbReference type="EMBL" id="JAULSO010000008">
    <property type="protein sequence ID" value="KAK3681056.1"/>
    <property type="molecule type" value="Genomic_DNA"/>
</dbReference>
<dbReference type="SMART" id="SM00220">
    <property type="entry name" value="S_TKc"/>
    <property type="match status" value="1"/>
</dbReference>
<evidence type="ECO:0000256" key="5">
    <source>
        <dbReference type="ARBA" id="ARBA00022777"/>
    </source>
</evidence>
<evidence type="ECO:0000256" key="10">
    <source>
        <dbReference type="SAM" id="MobiDB-lite"/>
    </source>
</evidence>
<comment type="catalytic activity">
    <reaction evidence="8">
        <text>L-seryl-[protein] + ATP = O-phospho-L-seryl-[protein] + ADP + H(+)</text>
        <dbReference type="Rhea" id="RHEA:17989"/>
        <dbReference type="Rhea" id="RHEA-COMP:9863"/>
        <dbReference type="Rhea" id="RHEA-COMP:11604"/>
        <dbReference type="ChEBI" id="CHEBI:15378"/>
        <dbReference type="ChEBI" id="CHEBI:29999"/>
        <dbReference type="ChEBI" id="CHEBI:30616"/>
        <dbReference type="ChEBI" id="CHEBI:83421"/>
        <dbReference type="ChEBI" id="CHEBI:456216"/>
        <dbReference type="EC" id="2.7.11.1"/>
    </reaction>
</comment>
<comment type="catalytic activity">
    <reaction evidence="7">
        <text>L-threonyl-[protein] + ATP = O-phospho-L-threonyl-[protein] + ADP + H(+)</text>
        <dbReference type="Rhea" id="RHEA:46608"/>
        <dbReference type="Rhea" id="RHEA-COMP:11060"/>
        <dbReference type="Rhea" id="RHEA-COMP:11605"/>
        <dbReference type="ChEBI" id="CHEBI:15378"/>
        <dbReference type="ChEBI" id="CHEBI:30013"/>
        <dbReference type="ChEBI" id="CHEBI:30616"/>
        <dbReference type="ChEBI" id="CHEBI:61977"/>
        <dbReference type="ChEBI" id="CHEBI:456216"/>
        <dbReference type="EC" id="2.7.11.1"/>
    </reaction>
</comment>
<evidence type="ECO:0000259" key="11">
    <source>
        <dbReference type="PROSITE" id="PS50011"/>
    </source>
</evidence>
<proteinExistence type="predicted"/>
<dbReference type="GO" id="GO:0005634">
    <property type="term" value="C:nucleus"/>
    <property type="evidence" value="ECO:0007669"/>
    <property type="project" value="TreeGrafter"/>
</dbReference>
<comment type="caution">
    <text evidence="12">The sequence shown here is derived from an EMBL/GenBank/DDBJ whole genome shotgun (WGS) entry which is preliminary data.</text>
</comment>
<keyword evidence="3" id="KW-0808">Transferase</keyword>
<accession>A0AAE0WZ37</accession>
<dbReference type="InterPro" id="IPR017441">
    <property type="entry name" value="Protein_kinase_ATP_BS"/>
</dbReference>
<dbReference type="PANTHER" id="PTHR47634">
    <property type="entry name" value="PROTEIN KINASE DOMAIN-CONTAINING PROTEIN-RELATED"/>
    <property type="match status" value="1"/>
</dbReference>
<evidence type="ECO:0000256" key="4">
    <source>
        <dbReference type="ARBA" id="ARBA00022741"/>
    </source>
</evidence>
<keyword evidence="13" id="KW-1185">Reference proteome</keyword>
<dbReference type="EC" id="2.7.11.1" evidence="1"/>
<feature type="region of interest" description="Disordered" evidence="10">
    <location>
        <begin position="394"/>
        <end position="416"/>
    </location>
</feature>
<dbReference type="GO" id="GO:0000245">
    <property type="term" value="P:spliceosomal complex assembly"/>
    <property type="evidence" value="ECO:0007669"/>
    <property type="project" value="TreeGrafter"/>
</dbReference>
<evidence type="ECO:0000256" key="6">
    <source>
        <dbReference type="ARBA" id="ARBA00022840"/>
    </source>
</evidence>
<dbReference type="GO" id="GO:0005524">
    <property type="term" value="F:ATP binding"/>
    <property type="evidence" value="ECO:0007669"/>
    <property type="project" value="UniProtKB-UniRule"/>
</dbReference>
<dbReference type="AlphaFoldDB" id="A0AAE0WZ37"/>
<keyword evidence="4 9" id="KW-0547">Nucleotide-binding</keyword>
<protein>
    <recommendedName>
        <fullName evidence="1">non-specific serine/threonine protein kinase</fullName>
        <ecNumber evidence="1">2.7.11.1</ecNumber>
    </recommendedName>
</protein>
<sequence length="416" mass="47280">MASNTTDTAPAAAAEPAAENFYDEWTTTWFSDGDFENLNDYGAWRFHPVIAGDLLGPDGRFRVVDKLGHGGYGTVWLCRDNLARKWRAVKILCASGSRLDCPDLQTTEHFRGIDREVLENKGIVLPLEHFWINDGPNRDHLCFVLPFLGPCVRDVASLYAHCPEMLKDICFQLVEAMEFLHANGGAQEHLIREPDVTRIFPIGGSPPDRDVNFYTGQIDNADEVSLAETPQPFKRDPRLPKHLTPCKHSHRHQSSPSGLISPMPEPYRSAWKNDHDGSFVNGDDGPLLPVQINAERYAFEQDRARQDRRQWHYLSNRLLDDVRLVFNAKEAEHPEMDGMETWHFDQFVKVKLGVDEVDQLFDLLMAVFRWNPENRASAADLLNHAWFEGRRRSAESDGGYYSAEGEAMSETVDRGD</sequence>
<feature type="binding site" evidence="9">
    <location>
        <position position="90"/>
    </location>
    <ligand>
        <name>ATP</name>
        <dbReference type="ChEBI" id="CHEBI:30616"/>
    </ligand>
</feature>
<reference evidence="12" key="1">
    <citation type="journal article" date="2023" name="Mol. Phylogenet. Evol.">
        <title>Genome-scale phylogeny and comparative genomics of the fungal order Sordariales.</title>
        <authorList>
            <person name="Hensen N."/>
            <person name="Bonometti L."/>
            <person name="Westerberg I."/>
            <person name="Brannstrom I.O."/>
            <person name="Guillou S."/>
            <person name="Cros-Aarteil S."/>
            <person name="Calhoun S."/>
            <person name="Haridas S."/>
            <person name="Kuo A."/>
            <person name="Mondo S."/>
            <person name="Pangilinan J."/>
            <person name="Riley R."/>
            <person name="LaButti K."/>
            <person name="Andreopoulos B."/>
            <person name="Lipzen A."/>
            <person name="Chen C."/>
            <person name="Yan M."/>
            <person name="Daum C."/>
            <person name="Ng V."/>
            <person name="Clum A."/>
            <person name="Steindorff A."/>
            <person name="Ohm R.A."/>
            <person name="Martin F."/>
            <person name="Silar P."/>
            <person name="Natvig D.O."/>
            <person name="Lalanne C."/>
            <person name="Gautier V."/>
            <person name="Ament-Velasquez S.L."/>
            <person name="Kruys A."/>
            <person name="Hutchinson M.I."/>
            <person name="Powell A.J."/>
            <person name="Barry K."/>
            <person name="Miller A.N."/>
            <person name="Grigoriev I.V."/>
            <person name="Debuchy R."/>
            <person name="Gladieux P."/>
            <person name="Hiltunen Thoren M."/>
            <person name="Johannesson H."/>
        </authorList>
    </citation>
    <scope>NUCLEOTIDE SEQUENCE</scope>
    <source>
        <strain evidence="12">CBS 314.62</strain>
    </source>
</reference>
<keyword evidence="2" id="KW-0723">Serine/threonine-protein kinase</keyword>
<dbReference type="PANTHER" id="PTHR47634:SF9">
    <property type="entry name" value="PROTEIN KINASE DOMAIN-CONTAINING PROTEIN-RELATED"/>
    <property type="match status" value="1"/>
</dbReference>
<evidence type="ECO:0000256" key="9">
    <source>
        <dbReference type="PROSITE-ProRule" id="PRU10141"/>
    </source>
</evidence>
<gene>
    <name evidence="12" type="ORF">B0T22DRAFT_523908</name>
</gene>
<dbReference type="SUPFAM" id="SSF56112">
    <property type="entry name" value="Protein kinase-like (PK-like)"/>
    <property type="match status" value="2"/>
</dbReference>
<dbReference type="Gene3D" id="3.30.200.20">
    <property type="entry name" value="Phosphorylase Kinase, domain 1"/>
    <property type="match status" value="1"/>
</dbReference>
<dbReference type="GO" id="GO:0050684">
    <property type="term" value="P:regulation of mRNA processing"/>
    <property type="evidence" value="ECO:0007669"/>
    <property type="project" value="TreeGrafter"/>
</dbReference>
<name>A0AAE0WZ37_9PEZI</name>
<dbReference type="PROSITE" id="PS00107">
    <property type="entry name" value="PROTEIN_KINASE_ATP"/>
    <property type="match status" value="1"/>
</dbReference>
<reference evidence="12" key="2">
    <citation type="submission" date="2023-06" db="EMBL/GenBank/DDBJ databases">
        <authorList>
            <consortium name="Lawrence Berkeley National Laboratory"/>
            <person name="Haridas S."/>
            <person name="Hensen N."/>
            <person name="Bonometti L."/>
            <person name="Westerberg I."/>
            <person name="Brannstrom I.O."/>
            <person name="Guillou S."/>
            <person name="Cros-Aarteil S."/>
            <person name="Calhoun S."/>
            <person name="Kuo A."/>
            <person name="Mondo S."/>
            <person name="Pangilinan J."/>
            <person name="Riley R."/>
            <person name="Labutti K."/>
            <person name="Andreopoulos B."/>
            <person name="Lipzen A."/>
            <person name="Chen C."/>
            <person name="Yanf M."/>
            <person name="Daum C."/>
            <person name="Ng V."/>
            <person name="Clum A."/>
            <person name="Steindorff A."/>
            <person name="Ohm R."/>
            <person name="Martin F."/>
            <person name="Silar P."/>
            <person name="Natvig D."/>
            <person name="Lalanne C."/>
            <person name="Gautier V."/>
            <person name="Ament-Velasquez S.L."/>
            <person name="Kruys A."/>
            <person name="Hutchinson M.I."/>
            <person name="Powell A.J."/>
            <person name="Barry K."/>
            <person name="Miller A.N."/>
            <person name="Grigoriev I.V."/>
            <person name="Debuchy R."/>
            <person name="Gladieux P."/>
            <person name="Thoren M.H."/>
            <person name="Johannesson H."/>
        </authorList>
    </citation>
    <scope>NUCLEOTIDE SEQUENCE</scope>
    <source>
        <strain evidence="12">CBS 314.62</strain>
    </source>
</reference>
<dbReference type="Proteomes" id="UP001270362">
    <property type="component" value="Unassembled WGS sequence"/>
</dbReference>
<dbReference type="PROSITE" id="PS50011">
    <property type="entry name" value="PROTEIN_KINASE_DOM"/>
    <property type="match status" value="1"/>
</dbReference>